<name>A0ABY4VKS6_9GAMM</name>
<dbReference type="RefSeq" id="WP_252085790.1">
    <property type="nucleotide sequence ID" value="NZ_CP092418.1"/>
</dbReference>
<gene>
    <name evidence="2" type="ORF">MJO52_09975</name>
</gene>
<reference evidence="2" key="1">
    <citation type="submission" date="2022-02" db="EMBL/GenBank/DDBJ databases">
        <title>Coral-associated bacteria.</title>
        <authorList>
            <person name="Tang K."/>
            <person name="Wang X."/>
        </authorList>
    </citation>
    <scope>NUCLEOTIDE SEQUENCE</scope>
    <source>
        <strain evidence="2">SCSIO 43006</strain>
    </source>
</reference>
<evidence type="ECO:0000259" key="1">
    <source>
        <dbReference type="Pfam" id="PF12973"/>
    </source>
</evidence>
<dbReference type="InterPro" id="IPR014710">
    <property type="entry name" value="RmlC-like_jellyroll"/>
</dbReference>
<proteinExistence type="predicted"/>
<accession>A0ABY4VKS6</accession>
<dbReference type="InterPro" id="IPR025979">
    <property type="entry name" value="ChrR-like_cupin_dom"/>
</dbReference>
<evidence type="ECO:0000313" key="2">
    <source>
        <dbReference type="EMBL" id="USD23445.1"/>
    </source>
</evidence>
<dbReference type="Gene3D" id="2.60.120.10">
    <property type="entry name" value="Jelly Rolls"/>
    <property type="match status" value="1"/>
</dbReference>
<dbReference type="Pfam" id="PF12973">
    <property type="entry name" value="Cupin_7"/>
    <property type="match status" value="1"/>
</dbReference>
<dbReference type="SUPFAM" id="SSF51182">
    <property type="entry name" value="RmlC-like cupins"/>
    <property type="match status" value="1"/>
</dbReference>
<evidence type="ECO:0000313" key="3">
    <source>
        <dbReference type="Proteomes" id="UP001055658"/>
    </source>
</evidence>
<protein>
    <submittedName>
        <fullName evidence="2">Cupin domain-containing protein</fullName>
    </submittedName>
</protein>
<dbReference type="Proteomes" id="UP001055658">
    <property type="component" value="Chromosome"/>
</dbReference>
<dbReference type="EMBL" id="CP092418">
    <property type="protein sequence ID" value="USD23445.1"/>
    <property type="molecule type" value="Genomic_DNA"/>
</dbReference>
<feature type="domain" description="ChrR-like cupin" evidence="1">
    <location>
        <begin position="15"/>
        <end position="107"/>
    </location>
</feature>
<dbReference type="InterPro" id="IPR011051">
    <property type="entry name" value="RmlC_Cupin_sf"/>
</dbReference>
<sequence length="109" mass="12012">MDQVNFSGITSSHWKKIEAREVAPGIFERSLWREEAGSWVSVFEFLPGARFPGVETHVDGAEQIFVISGVFNDGRDDHPEGSFIHNPIGSAHIPQSETGCTVLLKFQAA</sequence>
<organism evidence="2 3">
    <name type="scientific">Microbulbifer variabilis</name>
    <dbReference type="NCBI Taxonomy" id="266805"/>
    <lineage>
        <taxon>Bacteria</taxon>
        <taxon>Pseudomonadati</taxon>
        <taxon>Pseudomonadota</taxon>
        <taxon>Gammaproteobacteria</taxon>
        <taxon>Cellvibrionales</taxon>
        <taxon>Microbulbiferaceae</taxon>
        <taxon>Microbulbifer</taxon>
    </lineage>
</organism>
<keyword evidence="3" id="KW-1185">Reference proteome</keyword>